<organism evidence="1 2">
    <name type="scientific">Mucuna pruriens</name>
    <name type="common">Velvet bean</name>
    <name type="synonym">Dolichos pruriens</name>
    <dbReference type="NCBI Taxonomy" id="157652"/>
    <lineage>
        <taxon>Eukaryota</taxon>
        <taxon>Viridiplantae</taxon>
        <taxon>Streptophyta</taxon>
        <taxon>Embryophyta</taxon>
        <taxon>Tracheophyta</taxon>
        <taxon>Spermatophyta</taxon>
        <taxon>Magnoliopsida</taxon>
        <taxon>eudicotyledons</taxon>
        <taxon>Gunneridae</taxon>
        <taxon>Pentapetalae</taxon>
        <taxon>rosids</taxon>
        <taxon>fabids</taxon>
        <taxon>Fabales</taxon>
        <taxon>Fabaceae</taxon>
        <taxon>Papilionoideae</taxon>
        <taxon>50 kb inversion clade</taxon>
        <taxon>NPAAA clade</taxon>
        <taxon>indigoferoid/millettioid clade</taxon>
        <taxon>Phaseoleae</taxon>
        <taxon>Mucuna</taxon>
    </lineage>
</organism>
<dbReference type="EMBL" id="QJKJ01006826">
    <property type="protein sequence ID" value="RDX85316.1"/>
    <property type="molecule type" value="Genomic_DNA"/>
</dbReference>
<comment type="caution">
    <text evidence="1">The sequence shown here is derived from an EMBL/GenBank/DDBJ whole genome shotgun (WGS) entry which is preliminary data.</text>
</comment>
<accession>A0A371G403</accession>
<evidence type="ECO:0000313" key="1">
    <source>
        <dbReference type="EMBL" id="RDX85316.1"/>
    </source>
</evidence>
<dbReference type="Proteomes" id="UP000257109">
    <property type="component" value="Unassembled WGS sequence"/>
</dbReference>
<feature type="non-terminal residue" evidence="1">
    <location>
        <position position="1"/>
    </location>
</feature>
<gene>
    <name evidence="1" type="ORF">CR513_33516</name>
</gene>
<name>A0A371G403_MUCPR</name>
<proteinExistence type="predicted"/>
<keyword evidence="2" id="KW-1185">Reference proteome</keyword>
<sequence length="229" mass="25219">MRIFLSNLYKNKGFGFKCSIFIKSEEFSVYVQILRCSICALKNADINKSNIVVDNYHHSGKSAAVYACAQEQGFEVLESFALPVSITEGHHLGCRCCRLSPFAAGRLEDPPHAATRRSHGSNLPVVNTTCRLPDLRSLPLAHRSINHDMVLHVAKVRATAEELKESSIQKDGMDVFETSPNETGSIPEYAGVQALDEILLNASDSRNGAFIKKKFGEALESHGVKSKIK</sequence>
<evidence type="ECO:0000313" key="2">
    <source>
        <dbReference type="Proteomes" id="UP000257109"/>
    </source>
</evidence>
<dbReference type="OrthoDB" id="9996895at2759"/>
<reference evidence="1" key="1">
    <citation type="submission" date="2018-05" db="EMBL/GenBank/DDBJ databases">
        <title>Draft genome of Mucuna pruriens seed.</title>
        <authorList>
            <person name="Nnadi N.E."/>
            <person name="Vos R."/>
            <person name="Hasami M.H."/>
            <person name="Devisetty U.K."/>
            <person name="Aguiy J.C."/>
        </authorList>
    </citation>
    <scope>NUCLEOTIDE SEQUENCE [LARGE SCALE GENOMIC DNA]</scope>
    <source>
        <strain evidence="1">JCA_2017</strain>
    </source>
</reference>
<dbReference type="AlphaFoldDB" id="A0A371G403"/>
<protein>
    <submittedName>
        <fullName evidence="1">Uncharacterized protein</fullName>
    </submittedName>
</protein>